<dbReference type="OrthoDB" id="9766407at2"/>
<feature type="transmembrane region" description="Helical" evidence="12">
    <location>
        <begin position="148"/>
        <end position="168"/>
    </location>
</feature>
<dbReference type="AlphaFoldDB" id="A0A1T5ATV8"/>
<keyword evidence="7" id="KW-0915">Sodium</keyword>
<dbReference type="PANTHER" id="PTHR42985:SF47">
    <property type="entry name" value="INTEGRAL MEMBRANE TRANSPORT PROTEIN"/>
    <property type="match status" value="1"/>
</dbReference>
<keyword evidence="10" id="KW-0739">Sodium transport</keyword>
<proteinExistence type="inferred from homology"/>
<evidence type="ECO:0000256" key="3">
    <source>
        <dbReference type="ARBA" id="ARBA00022448"/>
    </source>
</evidence>
<feature type="transmembrane region" description="Helical" evidence="12">
    <location>
        <begin position="270"/>
        <end position="295"/>
    </location>
</feature>
<organism evidence="13 14">
    <name type="scientific">Acetoanaerobium noterae</name>
    <dbReference type="NCBI Taxonomy" id="745369"/>
    <lineage>
        <taxon>Bacteria</taxon>
        <taxon>Bacillati</taxon>
        <taxon>Bacillota</taxon>
        <taxon>Clostridia</taxon>
        <taxon>Peptostreptococcales</taxon>
        <taxon>Filifactoraceae</taxon>
        <taxon>Acetoanaerobium</taxon>
    </lineage>
</organism>
<feature type="transmembrane region" description="Helical" evidence="12">
    <location>
        <begin position="43"/>
        <end position="63"/>
    </location>
</feature>
<accession>A0A1T5ATV8</accession>
<evidence type="ECO:0000256" key="12">
    <source>
        <dbReference type="SAM" id="Phobius"/>
    </source>
</evidence>
<feature type="transmembrane region" description="Helical" evidence="12">
    <location>
        <begin position="512"/>
        <end position="530"/>
    </location>
</feature>
<evidence type="ECO:0000256" key="5">
    <source>
        <dbReference type="ARBA" id="ARBA00022692"/>
    </source>
</evidence>
<feature type="transmembrane region" description="Helical" evidence="12">
    <location>
        <begin position="425"/>
        <end position="441"/>
    </location>
</feature>
<evidence type="ECO:0000256" key="6">
    <source>
        <dbReference type="ARBA" id="ARBA00022989"/>
    </source>
</evidence>
<dbReference type="RefSeq" id="WP_079589086.1">
    <property type="nucleotide sequence ID" value="NZ_FUYN01000002.1"/>
</dbReference>
<dbReference type="Gene3D" id="1.20.1730.10">
    <property type="entry name" value="Sodium/glucose cotransporter"/>
    <property type="match status" value="1"/>
</dbReference>
<evidence type="ECO:0000256" key="10">
    <source>
        <dbReference type="ARBA" id="ARBA00023201"/>
    </source>
</evidence>
<keyword evidence="8" id="KW-0406">Ion transport</keyword>
<dbReference type="EMBL" id="FUYN01000002">
    <property type="protein sequence ID" value="SKB38220.1"/>
    <property type="molecule type" value="Genomic_DNA"/>
</dbReference>
<evidence type="ECO:0000256" key="9">
    <source>
        <dbReference type="ARBA" id="ARBA00023136"/>
    </source>
</evidence>
<feature type="transmembrane region" description="Helical" evidence="12">
    <location>
        <begin position="75"/>
        <end position="99"/>
    </location>
</feature>
<evidence type="ECO:0000256" key="8">
    <source>
        <dbReference type="ARBA" id="ARBA00023065"/>
    </source>
</evidence>
<dbReference type="InterPro" id="IPR038377">
    <property type="entry name" value="Na/Glc_symporter_sf"/>
</dbReference>
<keyword evidence="14" id="KW-1185">Reference proteome</keyword>
<evidence type="ECO:0000313" key="14">
    <source>
        <dbReference type="Proteomes" id="UP000243406"/>
    </source>
</evidence>
<keyword evidence="6 12" id="KW-1133">Transmembrane helix</keyword>
<feature type="transmembrane region" description="Helical" evidence="12">
    <location>
        <begin position="119"/>
        <end position="142"/>
    </location>
</feature>
<dbReference type="GO" id="GO:0006814">
    <property type="term" value="P:sodium ion transport"/>
    <property type="evidence" value="ECO:0007669"/>
    <property type="project" value="UniProtKB-KW"/>
</dbReference>
<dbReference type="PROSITE" id="PS50283">
    <property type="entry name" value="NA_SOLUT_SYMP_3"/>
    <property type="match status" value="1"/>
</dbReference>
<dbReference type="InterPro" id="IPR051163">
    <property type="entry name" value="Sodium:Solute_Symporter_SSF"/>
</dbReference>
<keyword evidence="3" id="KW-0813">Transport</keyword>
<feature type="transmembrane region" description="Helical" evidence="12">
    <location>
        <begin position="6"/>
        <end position="23"/>
    </location>
</feature>
<dbReference type="Proteomes" id="UP000243406">
    <property type="component" value="Unassembled WGS sequence"/>
</dbReference>
<reference evidence="14" key="1">
    <citation type="submission" date="2017-02" db="EMBL/GenBank/DDBJ databases">
        <authorList>
            <person name="Varghese N."/>
            <person name="Submissions S."/>
        </authorList>
    </citation>
    <scope>NUCLEOTIDE SEQUENCE [LARGE SCALE GENOMIC DNA]</scope>
    <source>
        <strain evidence="14">ATCC 35199</strain>
    </source>
</reference>
<feature type="transmembrane region" description="Helical" evidence="12">
    <location>
        <begin position="180"/>
        <end position="197"/>
    </location>
</feature>
<comment type="similarity">
    <text evidence="2 11">Belongs to the sodium:solute symporter (SSF) (TC 2.A.21) family.</text>
</comment>
<evidence type="ECO:0000256" key="11">
    <source>
        <dbReference type="RuleBase" id="RU362091"/>
    </source>
</evidence>
<evidence type="ECO:0000256" key="4">
    <source>
        <dbReference type="ARBA" id="ARBA00022475"/>
    </source>
</evidence>
<feature type="transmembrane region" description="Helical" evidence="12">
    <location>
        <begin position="447"/>
        <end position="470"/>
    </location>
</feature>
<dbReference type="Pfam" id="PF00474">
    <property type="entry name" value="SSF"/>
    <property type="match status" value="1"/>
</dbReference>
<dbReference type="PANTHER" id="PTHR42985">
    <property type="entry name" value="SODIUM-COUPLED MONOCARBOXYLATE TRANSPORTER"/>
    <property type="match status" value="1"/>
</dbReference>
<evidence type="ECO:0000256" key="7">
    <source>
        <dbReference type="ARBA" id="ARBA00023053"/>
    </source>
</evidence>
<keyword evidence="9 12" id="KW-0472">Membrane</keyword>
<gene>
    <name evidence="13" type="ORF">SAMN02745120_1174</name>
</gene>
<feature type="transmembrane region" description="Helical" evidence="12">
    <location>
        <begin position="400"/>
        <end position="418"/>
    </location>
</feature>
<feature type="transmembrane region" description="Helical" evidence="12">
    <location>
        <begin position="368"/>
        <end position="388"/>
    </location>
</feature>
<protein>
    <submittedName>
        <fullName evidence="13">Transporter, SSS family</fullName>
    </submittedName>
</protein>
<evidence type="ECO:0000313" key="13">
    <source>
        <dbReference type="EMBL" id="SKB38220.1"/>
    </source>
</evidence>
<dbReference type="GO" id="GO:0005886">
    <property type="term" value="C:plasma membrane"/>
    <property type="evidence" value="ECO:0007669"/>
    <property type="project" value="UniProtKB-SubCell"/>
</dbReference>
<dbReference type="InterPro" id="IPR001734">
    <property type="entry name" value="Na/solute_symporter"/>
</dbReference>
<feature type="transmembrane region" description="Helical" evidence="12">
    <location>
        <begin position="315"/>
        <end position="347"/>
    </location>
</feature>
<dbReference type="NCBIfam" id="TIGR00813">
    <property type="entry name" value="sss"/>
    <property type="match status" value="1"/>
</dbReference>
<comment type="subcellular location">
    <subcellularLocation>
        <location evidence="1">Cell membrane</location>
        <topology evidence="1">Multi-pass membrane protein</topology>
    </subcellularLocation>
</comment>
<evidence type="ECO:0000256" key="1">
    <source>
        <dbReference type="ARBA" id="ARBA00004651"/>
    </source>
</evidence>
<sequence>MLPLIDIVVIIVYLIGMLVIGYVSGKDNETQEDYLLAGRSMPWLPISLSITATMISANALIGGPGWAYTSGMKPFMVNITVPLAVFFAVYVTAPVIYHLRVTSIYEYMEFRLGGFTRNLTVAQFFINSLIQVSSMVFIPSLILQTITGWSIVVIVPIIVLISIIYTLLGGIKAVIWTDTVQTLVVISAVILSIYIPLKYLNLSFFDTLDIAKAAGKFNTLDFTFDLNTENTFYAAIFGGTIMWSRYFCFDQAQIQRILTAKSIKGVKRSLTSSAILMNVMYYFMLLIGLFLWVFYDGKPFENSNQVMINFIIDKVPVGITGLIIAGTFAAAMSSVDSLLNSMTTVFIKDIYEKYFYKEKDEVSLKTTMTISSILGIIIIFIVIFAFGNTVKSVLDIVGKYISYFTGPACAAFILAMFTKKANDKGVASGFVLGFISSYFLINQLKTFWLWNSAIGCLITFILGYGFSFIFKNDKTLEEISNYTAMGMRKYLIKNNDLQEDGASIVPFKLDKYGIIILGFFLLQFVILALLS</sequence>
<feature type="transmembrane region" description="Helical" evidence="12">
    <location>
        <begin position="231"/>
        <end position="249"/>
    </location>
</feature>
<keyword evidence="5 12" id="KW-0812">Transmembrane</keyword>
<keyword evidence="4" id="KW-1003">Cell membrane</keyword>
<name>A0A1T5ATV8_9FIRM</name>
<evidence type="ECO:0000256" key="2">
    <source>
        <dbReference type="ARBA" id="ARBA00006434"/>
    </source>
</evidence>
<dbReference type="GO" id="GO:0015293">
    <property type="term" value="F:symporter activity"/>
    <property type="evidence" value="ECO:0007669"/>
    <property type="project" value="TreeGrafter"/>
</dbReference>